<accession>A0A4Y7Q2L8</accession>
<name>A0A4Y7Q2L8_9AGAM</name>
<sequence length="500" mass="58028">MVKRQHPYRNEINLYDSHAISWALQWSKESSIVFATLSSVPDFISSHHDFSSWCKVNSILSNPESGIVLEVLRILRSFVSPFGHIRERHLVRACLETLPWLTRCSTMMLSHEEGESILDLEADQTEILWDILELIIFHVDEDMKRLCAHAMANLVLRHAYKLELCLNASSTQRQNRKQWLMEQRILVMTTMGFSSRFIWPNITERGLRDYRGIHDFANARFLRWDLRREWELHENLPIFRSEFAAQIFHSCDPISTVTSLNSLRSLCDIATHLREFPRASRETQVYIFKLVDAIKRHLSSKPQRQAEGNASFNQMEYSLAYGKYENIVFGQRIHDWASFVQRPQGLYSEFFKNVRVYDIVDDFTLSSGTIGIRLHLYSDVMKDVFNRLQSSATLEEEWQCQNPSPLVIQRFLAGRVLGAGELQCVSLEIDAEHLIAVRALRASWSALSALIDATAYKLGYDFQLRDDYNVDMHAELQFYDLDAECNVTNHTNPVSSTTIY</sequence>
<keyword evidence="2" id="KW-1185">Reference proteome</keyword>
<dbReference type="Proteomes" id="UP000294933">
    <property type="component" value="Unassembled WGS sequence"/>
</dbReference>
<evidence type="ECO:0000313" key="2">
    <source>
        <dbReference type="Proteomes" id="UP000294933"/>
    </source>
</evidence>
<reference evidence="1 2" key="1">
    <citation type="submission" date="2018-06" db="EMBL/GenBank/DDBJ databases">
        <title>A transcriptomic atlas of mushroom development highlights an independent origin of complex multicellularity.</title>
        <authorList>
            <consortium name="DOE Joint Genome Institute"/>
            <person name="Krizsan K."/>
            <person name="Almasi E."/>
            <person name="Merenyi Z."/>
            <person name="Sahu N."/>
            <person name="Viragh M."/>
            <person name="Koszo T."/>
            <person name="Mondo S."/>
            <person name="Kiss B."/>
            <person name="Balint B."/>
            <person name="Kues U."/>
            <person name="Barry K."/>
            <person name="Hegedus J.C."/>
            <person name="Henrissat B."/>
            <person name="Johnson J."/>
            <person name="Lipzen A."/>
            <person name="Ohm R."/>
            <person name="Nagy I."/>
            <person name="Pangilinan J."/>
            <person name="Yan J."/>
            <person name="Xiong Y."/>
            <person name="Grigoriev I.V."/>
            <person name="Hibbett D.S."/>
            <person name="Nagy L.G."/>
        </authorList>
    </citation>
    <scope>NUCLEOTIDE SEQUENCE [LARGE SCALE GENOMIC DNA]</scope>
    <source>
        <strain evidence="1 2">SZMC22713</strain>
    </source>
</reference>
<proteinExistence type="predicted"/>
<gene>
    <name evidence="1" type="ORF">BD410DRAFT_294926</name>
</gene>
<organism evidence="1 2">
    <name type="scientific">Rickenella mellea</name>
    <dbReference type="NCBI Taxonomy" id="50990"/>
    <lineage>
        <taxon>Eukaryota</taxon>
        <taxon>Fungi</taxon>
        <taxon>Dikarya</taxon>
        <taxon>Basidiomycota</taxon>
        <taxon>Agaricomycotina</taxon>
        <taxon>Agaricomycetes</taxon>
        <taxon>Hymenochaetales</taxon>
        <taxon>Rickenellaceae</taxon>
        <taxon>Rickenella</taxon>
    </lineage>
</organism>
<protein>
    <submittedName>
        <fullName evidence="1">Uncharacterized protein</fullName>
    </submittedName>
</protein>
<dbReference type="AlphaFoldDB" id="A0A4Y7Q2L8"/>
<dbReference type="EMBL" id="ML170180">
    <property type="protein sequence ID" value="TDL21526.1"/>
    <property type="molecule type" value="Genomic_DNA"/>
</dbReference>
<evidence type="ECO:0000313" key="1">
    <source>
        <dbReference type="EMBL" id="TDL21526.1"/>
    </source>
</evidence>
<dbReference type="VEuPathDB" id="FungiDB:BD410DRAFT_294926"/>